<evidence type="ECO:0000313" key="3">
    <source>
        <dbReference type="Proteomes" id="UP001344632"/>
    </source>
</evidence>
<dbReference type="Proteomes" id="UP001344632">
    <property type="component" value="Unassembled WGS sequence"/>
</dbReference>
<evidence type="ECO:0000256" key="1">
    <source>
        <dbReference type="SAM" id="Phobius"/>
    </source>
</evidence>
<sequence length="91" mass="10382">MMMIAAALSIALMCGFYFAVAYFGIKFFFKKVLHRSVDPMLLMGAIVILAFCVQIMQRLWYHQPMDATLLLPPVAGLSVILRRVRSKSRQK</sequence>
<accession>A0ABU6GMH5</accession>
<keyword evidence="1" id="KW-0812">Transmembrane</keyword>
<keyword evidence="3" id="KW-1185">Reference proteome</keyword>
<dbReference type="EMBL" id="JARLKZ010000008">
    <property type="protein sequence ID" value="MEC0240954.1"/>
    <property type="molecule type" value="Genomic_DNA"/>
</dbReference>
<reference evidence="2 3" key="1">
    <citation type="submission" date="2023-03" db="EMBL/GenBank/DDBJ databases">
        <title>Bacillus Genome Sequencing.</title>
        <authorList>
            <person name="Dunlap C."/>
        </authorList>
    </citation>
    <scope>NUCLEOTIDE SEQUENCE [LARGE SCALE GENOMIC DNA]</scope>
    <source>
        <strain evidence="2 3">BD-525</strain>
    </source>
</reference>
<gene>
    <name evidence="2" type="ORF">P4H66_13965</name>
</gene>
<organism evidence="2 3">
    <name type="scientific">Paenibacillus dokdonensis</name>
    <dbReference type="NCBI Taxonomy" id="2567944"/>
    <lineage>
        <taxon>Bacteria</taxon>
        <taxon>Bacillati</taxon>
        <taxon>Bacillota</taxon>
        <taxon>Bacilli</taxon>
        <taxon>Bacillales</taxon>
        <taxon>Paenibacillaceae</taxon>
        <taxon>Paenibacillus</taxon>
    </lineage>
</organism>
<feature type="transmembrane region" description="Helical" evidence="1">
    <location>
        <begin position="6"/>
        <end position="29"/>
    </location>
</feature>
<evidence type="ECO:0000313" key="2">
    <source>
        <dbReference type="EMBL" id="MEC0240954.1"/>
    </source>
</evidence>
<comment type="caution">
    <text evidence="2">The sequence shown here is derived from an EMBL/GenBank/DDBJ whole genome shotgun (WGS) entry which is preliminary data.</text>
</comment>
<name>A0ABU6GMH5_9BACL</name>
<feature type="transmembrane region" description="Helical" evidence="1">
    <location>
        <begin position="41"/>
        <end position="61"/>
    </location>
</feature>
<protein>
    <submittedName>
        <fullName evidence="2">Uncharacterized protein</fullName>
    </submittedName>
</protein>
<keyword evidence="1" id="KW-1133">Transmembrane helix</keyword>
<keyword evidence="1" id="KW-0472">Membrane</keyword>
<dbReference type="RefSeq" id="WP_326088690.1">
    <property type="nucleotide sequence ID" value="NZ_JARLKZ010000008.1"/>
</dbReference>
<proteinExistence type="predicted"/>